<dbReference type="Pfam" id="PF04118">
    <property type="entry name" value="Dopey_N"/>
    <property type="match status" value="1"/>
</dbReference>
<dbReference type="GO" id="GO:0005829">
    <property type="term" value="C:cytosol"/>
    <property type="evidence" value="ECO:0007669"/>
    <property type="project" value="GOC"/>
</dbReference>
<dbReference type="GO" id="GO:0006895">
    <property type="term" value="P:Golgi to endosome transport"/>
    <property type="evidence" value="ECO:0007669"/>
    <property type="project" value="InterPro"/>
</dbReference>
<dbReference type="InterPro" id="IPR007249">
    <property type="entry name" value="DOP1_N"/>
</dbReference>
<keyword evidence="2" id="KW-0653">Protein transport</keyword>
<evidence type="ECO:0000256" key="2">
    <source>
        <dbReference type="ARBA" id="ARBA00022927"/>
    </source>
</evidence>
<keyword evidence="6" id="KW-1185">Reference proteome</keyword>
<comment type="caution">
    <text evidence="5">The sequence shown here is derived from an EMBL/GenBank/DDBJ whole genome shotgun (WGS) entry which is preliminary data.</text>
</comment>
<evidence type="ECO:0000313" key="6">
    <source>
        <dbReference type="Proteomes" id="UP000326759"/>
    </source>
</evidence>
<dbReference type="InterPro" id="IPR040314">
    <property type="entry name" value="DOP1"/>
</dbReference>
<accession>A0A5N5T707</accession>
<protein>
    <submittedName>
        <fullName evidence="5">Protein dopey-1</fullName>
    </submittedName>
</protein>
<feature type="non-terminal residue" evidence="5">
    <location>
        <position position="228"/>
    </location>
</feature>
<dbReference type="OrthoDB" id="297643at2759"/>
<gene>
    <name evidence="5" type="primary">DOPEY1</name>
    <name evidence="5" type="ORF">Anas_13320</name>
</gene>
<dbReference type="GO" id="GO:0005768">
    <property type="term" value="C:endosome"/>
    <property type="evidence" value="ECO:0007669"/>
    <property type="project" value="TreeGrafter"/>
</dbReference>
<dbReference type="AlphaFoldDB" id="A0A5N5T707"/>
<dbReference type="Proteomes" id="UP000326759">
    <property type="component" value="Unassembled WGS sequence"/>
</dbReference>
<dbReference type="EMBL" id="SEYY01009378">
    <property type="protein sequence ID" value="KAB7501828.1"/>
    <property type="molecule type" value="Genomic_DNA"/>
</dbReference>
<dbReference type="GO" id="GO:0015031">
    <property type="term" value="P:protein transport"/>
    <property type="evidence" value="ECO:0007669"/>
    <property type="project" value="UniProtKB-KW"/>
</dbReference>
<proteinExistence type="inferred from homology"/>
<evidence type="ECO:0000259" key="4">
    <source>
        <dbReference type="Pfam" id="PF04118"/>
    </source>
</evidence>
<comment type="similarity">
    <text evidence="3">Belongs to the DOP1 family.</text>
</comment>
<name>A0A5N5T707_9CRUS</name>
<dbReference type="PANTHER" id="PTHR14042:SF24">
    <property type="entry name" value="PROTEIN DOPEY-1 HOMOLOG"/>
    <property type="match status" value="1"/>
</dbReference>
<organism evidence="5 6">
    <name type="scientific">Armadillidium nasatum</name>
    <dbReference type="NCBI Taxonomy" id="96803"/>
    <lineage>
        <taxon>Eukaryota</taxon>
        <taxon>Metazoa</taxon>
        <taxon>Ecdysozoa</taxon>
        <taxon>Arthropoda</taxon>
        <taxon>Crustacea</taxon>
        <taxon>Multicrustacea</taxon>
        <taxon>Malacostraca</taxon>
        <taxon>Eumalacostraca</taxon>
        <taxon>Peracarida</taxon>
        <taxon>Isopoda</taxon>
        <taxon>Oniscidea</taxon>
        <taxon>Crinocheta</taxon>
        <taxon>Armadillidiidae</taxon>
        <taxon>Armadillidium</taxon>
    </lineage>
</organism>
<evidence type="ECO:0000256" key="3">
    <source>
        <dbReference type="ARBA" id="ARBA00046326"/>
    </source>
</evidence>
<sequence>MNNGEEYELLDDPKYRSYISQIEKCLKNFENTAEWADLISTLGKLNKVLLSHMKYPVVPRRIIIAKRLAQCLHPALPSGVHLKALEIYDVIFKCMGTNRLSQELFIYSAGLFPLFSSAAMNVRSALLTIYENHFVPLGTRLRPGLNGFLAATLSGVEEGSDHLERTSFLLQRIGEGVGMTEFFGCMWECILNNSNVRLPGLVYITNSFNKKATTEDQLHVIGTNVDVM</sequence>
<dbReference type="PANTHER" id="PTHR14042">
    <property type="entry name" value="DOPEY-RELATED"/>
    <property type="match status" value="1"/>
</dbReference>
<evidence type="ECO:0000256" key="1">
    <source>
        <dbReference type="ARBA" id="ARBA00022448"/>
    </source>
</evidence>
<feature type="domain" description="DOP1 N-terminal" evidence="4">
    <location>
        <begin position="12"/>
        <end position="215"/>
    </location>
</feature>
<keyword evidence="1" id="KW-0813">Transport</keyword>
<reference evidence="5 6" key="1">
    <citation type="journal article" date="2019" name="PLoS Biol.">
        <title>Sex chromosomes control vertical transmission of feminizing Wolbachia symbionts in an isopod.</title>
        <authorList>
            <person name="Becking T."/>
            <person name="Chebbi M.A."/>
            <person name="Giraud I."/>
            <person name="Moumen B."/>
            <person name="Laverre T."/>
            <person name="Caubet Y."/>
            <person name="Peccoud J."/>
            <person name="Gilbert C."/>
            <person name="Cordaux R."/>
        </authorList>
    </citation>
    <scope>NUCLEOTIDE SEQUENCE [LARGE SCALE GENOMIC DNA]</scope>
    <source>
        <strain evidence="5">ANa2</strain>
        <tissue evidence="5">Whole body excluding digestive tract and cuticle</tissue>
    </source>
</reference>
<evidence type="ECO:0000313" key="5">
    <source>
        <dbReference type="EMBL" id="KAB7501828.1"/>
    </source>
</evidence>
<dbReference type="GO" id="GO:0005802">
    <property type="term" value="C:trans-Golgi network"/>
    <property type="evidence" value="ECO:0007669"/>
    <property type="project" value="TreeGrafter"/>
</dbReference>